<proteinExistence type="predicted"/>
<organism evidence="2 3">
    <name type="scientific">Stylosanthes scabra</name>
    <dbReference type="NCBI Taxonomy" id="79078"/>
    <lineage>
        <taxon>Eukaryota</taxon>
        <taxon>Viridiplantae</taxon>
        <taxon>Streptophyta</taxon>
        <taxon>Embryophyta</taxon>
        <taxon>Tracheophyta</taxon>
        <taxon>Spermatophyta</taxon>
        <taxon>Magnoliopsida</taxon>
        <taxon>eudicotyledons</taxon>
        <taxon>Gunneridae</taxon>
        <taxon>Pentapetalae</taxon>
        <taxon>rosids</taxon>
        <taxon>fabids</taxon>
        <taxon>Fabales</taxon>
        <taxon>Fabaceae</taxon>
        <taxon>Papilionoideae</taxon>
        <taxon>50 kb inversion clade</taxon>
        <taxon>dalbergioids sensu lato</taxon>
        <taxon>Dalbergieae</taxon>
        <taxon>Pterocarpus clade</taxon>
        <taxon>Stylosanthes</taxon>
    </lineage>
</organism>
<accession>A0ABU6S0F9</accession>
<dbReference type="EMBL" id="JASCZI010036103">
    <property type="protein sequence ID" value="MED6129644.1"/>
    <property type="molecule type" value="Genomic_DNA"/>
</dbReference>
<name>A0ABU6S0F9_9FABA</name>
<comment type="caution">
    <text evidence="2">The sequence shown here is derived from an EMBL/GenBank/DDBJ whole genome shotgun (WGS) entry which is preliminary data.</text>
</comment>
<feature type="region of interest" description="Disordered" evidence="1">
    <location>
        <begin position="28"/>
        <end position="63"/>
    </location>
</feature>
<evidence type="ECO:0000313" key="3">
    <source>
        <dbReference type="Proteomes" id="UP001341840"/>
    </source>
</evidence>
<keyword evidence="3" id="KW-1185">Reference proteome</keyword>
<sequence length="154" mass="16851">MGDLLGSPRVALLFQYLFFTRPSGRRPSSRKLVSGGSGIRKSGAPWRGDGPREASRRRRRCPRRRAYDDCVRIRWQNSAAKRPWARVVRGWVTSWDVLVLHFFFSTSFLPVLPAADPRPGSSSPAGRASVRAGLHGEEMGPARPLGGAAVALGG</sequence>
<gene>
    <name evidence="2" type="ORF">PIB30_109902</name>
</gene>
<feature type="non-terminal residue" evidence="2">
    <location>
        <position position="154"/>
    </location>
</feature>
<protein>
    <submittedName>
        <fullName evidence="2">Uncharacterized protein</fullName>
    </submittedName>
</protein>
<evidence type="ECO:0000256" key="1">
    <source>
        <dbReference type="SAM" id="MobiDB-lite"/>
    </source>
</evidence>
<reference evidence="2 3" key="1">
    <citation type="journal article" date="2023" name="Plants (Basel)">
        <title>Bridging the Gap: Combining Genomics and Transcriptomics Approaches to Understand Stylosanthes scabra, an Orphan Legume from the Brazilian Caatinga.</title>
        <authorList>
            <person name="Ferreira-Neto J.R.C."/>
            <person name="da Silva M.D."/>
            <person name="Binneck E."/>
            <person name="de Melo N.F."/>
            <person name="da Silva R.H."/>
            <person name="de Melo A.L.T.M."/>
            <person name="Pandolfi V."/>
            <person name="Bustamante F.O."/>
            <person name="Brasileiro-Vidal A.C."/>
            <person name="Benko-Iseppon A.M."/>
        </authorList>
    </citation>
    <scope>NUCLEOTIDE SEQUENCE [LARGE SCALE GENOMIC DNA]</scope>
    <source>
        <tissue evidence="2">Leaves</tissue>
    </source>
</reference>
<dbReference type="Proteomes" id="UP001341840">
    <property type="component" value="Unassembled WGS sequence"/>
</dbReference>
<evidence type="ECO:0000313" key="2">
    <source>
        <dbReference type="EMBL" id="MED6129644.1"/>
    </source>
</evidence>